<dbReference type="Gene3D" id="3.50.30.10">
    <property type="entry name" value="Phosphohistidine domain"/>
    <property type="match status" value="1"/>
</dbReference>
<dbReference type="InterPro" id="IPR008279">
    <property type="entry name" value="PEP-util_enz_mobile_dom"/>
</dbReference>
<dbReference type="InterPro" id="IPR051549">
    <property type="entry name" value="PEP_Utilizing_Enz"/>
</dbReference>
<dbReference type="Gene3D" id="3.30.470.20">
    <property type="entry name" value="ATP-grasp fold, B domain"/>
    <property type="match status" value="1"/>
</dbReference>
<dbReference type="GO" id="GO:0016301">
    <property type="term" value="F:kinase activity"/>
    <property type="evidence" value="ECO:0007669"/>
    <property type="project" value="InterPro"/>
</dbReference>
<evidence type="ECO:0000313" key="5">
    <source>
        <dbReference type="EMBL" id="OEF98857.1"/>
    </source>
</evidence>
<dbReference type="NCBIfam" id="NF004878">
    <property type="entry name" value="PRK06241.1-3"/>
    <property type="match status" value="1"/>
</dbReference>
<keyword evidence="2" id="KW-0067">ATP-binding</keyword>
<evidence type="ECO:0000313" key="6">
    <source>
        <dbReference type="Proteomes" id="UP000243739"/>
    </source>
</evidence>
<accession>A0A1D2YT50</accession>
<dbReference type="NCBIfam" id="NF004877">
    <property type="entry name" value="PRK06241.1-2"/>
    <property type="match status" value="1"/>
</dbReference>
<name>A0A1D2YT50_9BACI</name>
<dbReference type="FunFam" id="3.30.1490.20:FF:000010">
    <property type="entry name" value="Phosphoenolpyruvate synthase"/>
    <property type="match status" value="1"/>
</dbReference>
<dbReference type="OrthoDB" id="9765468at2"/>
<protein>
    <submittedName>
        <fullName evidence="5">Phosphoenolpyruvate synthase</fullName>
    </submittedName>
</protein>
<dbReference type="PANTHER" id="PTHR43615:SF1">
    <property type="entry name" value="PPDK_N DOMAIN-CONTAINING PROTEIN"/>
    <property type="match status" value="1"/>
</dbReference>
<keyword evidence="5" id="KW-0670">Pyruvate</keyword>
<evidence type="ECO:0000259" key="3">
    <source>
        <dbReference type="Pfam" id="PF00391"/>
    </source>
</evidence>
<evidence type="ECO:0000256" key="2">
    <source>
        <dbReference type="ARBA" id="ARBA00022840"/>
    </source>
</evidence>
<dbReference type="STRING" id="337097.BHF71_02720"/>
<feature type="domain" description="Pyruvate phosphate dikinase AMP/ATP-binding" evidence="4">
    <location>
        <begin position="17"/>
        <end position="313"/>
    </location>
</feature>
<dbReference type="InterPro" id="IPR013815">
    <property type="entry name" value="ATP_grasp_subdomain_1"/>
</dbReference>
<gene>
    <name evidence="5" type="ORF">BHF71_02720</name>
</gene>
<dbReference type="GO" id="GO:0005524">
    <property type="term" value="F:ATP binding"/>
    <property type="evidence" value="ECO:0007669"/>
    <property type="project" value="UniProtKB-KW"/>
</dbReference>
<keyword evidence="1" id="KW-0547">Nucleotide-binding</keyword>
<dbReference type="Gene3D" id="3.30.1490.20">
    <property type="entry name" value="ATP-grasp fold, A domain"/>
    <property type="match status" value="1"/>
</dbReference>
<reference evidence="5 6" key="1">
    <citation type="submission" date="2016-09" db="EMBL/GenBank/DDBJ databases">
        <title>Draft genome sequence for the type strain of Vulcanibacillus modesticaldus BR, a strictly anaerobic, moderately thermophilic, and nitrate-reducing bacterium from deep sea-hydrothermal vents of the Mid-Atlantic Ridge.</title>
        <authorList>
            <person name="Abin C.A."/>
            <person name="Hollibaugh J.T."/>
        </authorList>
    </citation>
    <scope>NUCLEOTIDE SEQUENCE [LARGE SCALE GENOMIC DNA]</scope>
    <source>
        <strain evidence="5 6">BR</strain>
    </source>
</reference>
<dbReference type="PANTHER" id="PTHR43615">
    <property type="entry name" value="PHOSPHOENOLPYRUVATE SYNTHASE-RELATED"/>
    <property type="match status" value="1"/>
</dbReference>
<evidence type="ECO:0000256" key="1">
    <source>
        <dbReference type="ARBA" id="ARBA00022741"/>
    </source>
</evidence>
<dbReference type="Pfam" id="PF01326">
    <property type="entry name" value="PPDK_N"/>
    <property type="match status" value="1"/>
</dbReference>
<dbReference type="InterPro" id="IPR036637">
    <property type="entry name" value="Phosphohistidine_dom_sf"/>
</dbReference>
<dbReference type="EMBL" id="MIJF01000046">
    <property type="protein sequence ID" value="OEF98857.1"/>
    <property type="molecule type" value="Genomic_DNA"/>
</dbReference>
<dbReference type="Proteomes" id="UP000243739">
    <property type="component" value="Unassembled WGS sequence"/>
</dbReference>
<dbReference type="Pfam" id="PF00391">
    <property type="entry name" value="PEP-utilizers"/>
    <property type="match status" value="1"/>
</dbReference>
<evidence type="ECO:0000259" key="4">
    <source>
        <dbReference type="Pfam" id="PF01326"/>
    </source>
</evidence>
<organism evidence="5 6">
    <name type="scientific">Vulcanibacillus modesticaldus</name>
    <dbReference type="NCBI Taxonomy" id="337097"/>
    <lineage>
        <taxon>Bacteria</taxon>
        <taxon>Bacillati</taxon>
        <taxon>Bacillota</taxon>
        <taxon>Bacilli</taxon>
        <taxon>Bacillales</taxon>
        <taxon>Bacillaceae</taxon>
        <taxon>Vulcanibacillus</taxon>
    </lineage>
</organism>
<dbReference type="SUPFAM" id="SSF56059">
    <property type="entry name" value="Glutathione synthetase ATP-binding domain-like"/>
    <property type="match status" value="1"/>
</dbReference>
<keyword evidence="6" id="KW-1185">Reference proteome</keyword>
<dbReference type="RefSeq" id="WP_069657193.1">
    <property type="nucleotide sequence ID" value="NZ_MIJF01000046.1"/>
</dbReference>
<proteinExistence type="predicted"/>
<dbReference type="InterPro" id="IPR002192">
    <property type="entry name" value="PPDK_AMP/ATP-bd"/>
</dbReference>
<sequence length="885" mass="99491">MKKDVLFFQEIDKNSLKLVGGKGANLGELTRAGFSVPEGFCVTTEAFDEFIKNSSEMEDIFNDLAHLDMMDIDQLSKLGSRIRQHLLTLDIPKNVEKNIIEAWQAIGEDYAYAVRSSATAEDLPSHSFAGQQDTYLNIKGEDQLLIHVRKCWASLFTDRAIAYRAKNGFDHRKVRLSVVIQRMVNSEVSGIMFTADPITGHREIVSVDANFGLGEALVSGLVSADLYQVRNNKIIKKQIADKKIAILPNEDSGTTKQELDLGFQKQQALTDQQIIELAKIGKEIEKYYGKPQDIEWCLLDGKFYIVQSRPITSLYPVPEVDDERLHVFFSFGHQQMMTEAIKPLGISVLRTFFPFGKPGNNKAESNVLLPAGGHLFVDLTNLFTIKRMQTIIPELLGQLDQLIGSALKEFVNRPEFLQKIKKDAKVRRAFLKNFIPVITNIFLNMFVRNPYQAIDKADRYIEQSVVEFKEKLAKAPKEQKILAIQDGIGSVFMKFLQDIFPYPAAGIGASKILAKLSQKWLGDAIEVEKLNKSLPGNVTSEMGLALGDVADIARKTPELIKYLEDENLDSVGNINFSDVNPEFDRAFQEYLAKYGMRCSGEIDITKKRWYEDPKQLFPAIVSQIKSYQPGEHREKFIEGKKEAEQAAKTLINRVRQRPMGFFKAKIISRLINVFRNLMGIREHGKFMFIQIMGIYKKTILELAEEFVETGLLTDKEDIYYFSLDELNQLFNGNISKSKITEIIKQRKAEFEQFTKLTPPRVITSDGEIITGTYQVEAPQGALIGSPVSIGVIEGRAKVLLRPDQGQLNKGEILVAPFTDPGWTPLFLSAAGLVMEVGGLMTHGAVVAREYGIPAVVGVENATKIIKDGQYIRVNGNKGYVEILDE</sequence>
<dbReference type="AlphaFoldDB" id="A0A1D2YT50"/>
<comment type="caution">
    <text evidence="5">The sequence shown here is derived from an EMBL/GenBank/DDBJ whole genome shotgun (WGS) entry which is preliminary data.</text>
</comment>
<feature type="domain" description="PEP-utilising enzyme mobile" evidence="3">
    <location>
        <begin position="808"/>
        <end position="878"/>
    </location>
</feature>
<dbReference type="SUPFAM" id="SSF52009">
    <property type="entry name" value="Phosphohistidine domain"/>
    <property type="match status" value="1"/>
</dbReference>